<evidence type="ECO:0000256" key="2">
    <source>
        <dbReference type="PROSITE-ProRule" id="PRU00117"/>
    </source>
</evidence>
<accession>A0A8H7ZP25</accession>
<dbReference type="AlphaFoldDB" id="A0A8H7ZP25"/>
<dbReference type="PANTHER" id="PTHR10288">
    <property type="entry name" value="KH DOMAIN CONTAINING RNA BINDING PROTEIN"/>
    <property type="match status" value="1"/>
</dbReference>
<dbReference type="InterPro" id="IPR004087">
    <property type="entry name" value="KH_dom"/>
</dbReference>
<evidence type="ECO:0000259" key="3">
    <source>
        <dbReference type="SMART" id="SM00322"/>
    </source>
</evidence>
<feature type="domain" description="K Homology" evidence="3">
    <location>
        <begin position="191"/>
        <end position="261"/>
    </location>
</feature>
<reference evidence="4 5" key="1">
    <citation type="journal article" name="Sci. Rep.">
        <title>Genome-scale phylogenetic analyses confirm Olpidium as the closest living zoosporic fungus to the non-flagellated, terrestrial fungi.</title>
        <authorList>
            <person name="Chang Y."/>
            <person name="Rochon D."/>
            <person name="Sekimoto S."/>
            <person name="Wang Y."/>
            <person name="Chovatia M."/>
            <person name="Sandor L."/>
            <person name="Salamov A."/>
            <person name="Grigoriev I.V."/>
            <person name="Stajich J.E."/>
            <person name="Spatafora J.W."/>
        </authorList>
    </citation>
    <scope>NUCLEOTIDE SEQUENCE [LARGE SCALE GENOMIC DNA]</scope>
    <source>
        <strain evidence="4">S191</strain>
    </source>
</reference>
<protein>
    <recommendedName>
        <fullName evidence="3">K Homology domain-containing protein</fullName>
    </recommendedName>
</protein>
<dbReference type="Gene3D" id="3.30.1370.10">
    <property type="entry name" value="K Homology domain, type 1"/>
    <property type="match status" value="1"/>
</dbReference>
<evidence type="ECO:0000256" key="1">
    <source>
        <dbReference type="ARBA" id="ARBA00022737"/>
    </source>
</evidence>
<comment type="caution">
    <text evidence="4">The sequence shown here is derived from an EMBL/GenBank/DDBJ whole genome shotgun (WGS) entry which is preliminary data.</text>
</comment>
<evidence type="ECO:0000313" key="4">
    <source>
        <dbReference type="EMBL" id="KAG5456664.1"/>
    </source>
</evidence>
<proteinExistence type="predicted"/>
<keyword evidence="2" id="KW-0694">RNA-binding</keyword>
<dbReference type="InterPro" id="IPR004088">
    <property type="entry name" value="KH_dom_type_1"/>
</dbReference>
<organism evidence="4 5">
    <name type="scientific">Olpidium bornovanus</name>
    <dbReference type="NCBI Taxonomy" id="278681"/>
    <lineage>
        <taxon>Eukaryota</taxon>
        <taxon>Fungi</taxon>
        <taxon>Fungi incertae sedis</taxon>
        <taxon>Olpidiomycota</taxon>
        <taxon>Olpidiomycotina</taxon>
        <taxon>Olpidiomycetes</taxon>
        <taxon>Olpidiales</taxon>
        <taxon>Olpidiaceae</taxon>
        <taxon>Olpidium</taxon>
    </lineage>
</organism>
<dbReference type="Gene3D" id="3.30.310.210">
    <property type="match status" value="1"/>
</dbReference>
<keyword evidence="5" id="KW-1185">Reference proteome</keyword>
<feature type="domain" description="K Homology" evidence="3">
    <location>
        <begin position="42"/>
        <end position="113"/>
    </location>
</feature>
<dbReference type="SUPFAM" id="SSF54791">
    <property type="entry name" value="Eukaryotic type KH-domain (KH-domain type I)"/>
    <property type="match status" value="2"/>
</dbReference>
<dbReference type="Pfam" id="PF00013">
    <property type="entry name" value="KH_1"/>
    <property type="match status" value="2"/>
</dbReference>
<dbReference type="OrthoDB" id="1937934at2759"/>
<dbReference type="EMBL" id="JAEFCI010011374">
    <property type="protein sequence ID" value="KAG5456664.1"/>
    <property type="molecule type" value="Genomic_DNA"/>
</dbReference>
<dbReference type="GO" id="GO:0003723">
    <property type="term" value="F:RNA binding"/>
    <property type="evidence" value="ECO:0007669"/>
    <property type="project" value="UniProtKB-UniRule"/>
</dbReference>
<dbReference type="Proteomes" id="UP000673691">
    <property type="component" value="Unassembled WGS sequence"/>
</dbReference>
<dbReference type="SMART" id="SM00322">
    <property type="entry name" value="KH"/>
    <property type="match status" value="2"/>
</dbReference>
<dbReference type="InterPro" id="IPR036612">
    <property type="entry name" value="KH_dom_type_1_sf"/>
</dbReference>
<evidence type="ECO:0000313" key="5">
    <source>
        <dbReference type="Proteomes" id="UP000673691"/>
    </source>
</evidence>
<gene>
    <name evidence="4" type="ORF">BJ554DRAFT_3531</name>
</gene>
<sequence>MIPGAQERILTVIGPVDAVAKAFALVARKILEETSTANSEVTSTSVRLLVPHGRMGSIIGKGGAKIKEIQEQSGARILASENMLPESTERTVTVSGVPDAIHIATYHVGRILQEQSESPVHTVLYKPTARAGHTAYGGAGAGVAAGAGMHPMDPYAAVYAPYAHHGGYPSAPTHHRSGAAAGMGPAAAGSASQAQQIFIPNDMVGGIIGKGGCKINEIRQLSGSNIKIAEPHGNAHERLVTITGTPESNQMALYLLYSRLEAEKSRMAAGY</sequence>
<keyword evidence="1" id="KW-0677">Repeat</keyword>
<dbReference type="CDD" id="cd22456">
    <property type="entry name" value="KH-I_Rnc1_rpt2"/>
    <property type="match status" value="1"/>
</dbReference>
<dbReference type="PROSITE" id="PS50084">
    <property type="entry name" value="KH_TYPE_1"/>
    <property type="match status" value="2"/>
</dbReference>
<name>A0A8H7ZP25_9FUNG</name>